<accession>A0A381VDL9</accession>
<gene>
    <name evidence="2" type="ORF">METZ01_LOCUS91303</name>
</gene>
<evidence type="ECO:0000313" key="2">
    <source>
        <dbReference type="EMBL" id="SVA38449.1"/>
    </source>
</evidence>
<evidence type="ECO:0000259" key="1">
    <source>
        <dbReference type="Pfam" id="PF06439"/>
    </source>
</evidence>
<dbReference type="EMBL" id="UINC01008546">
    <property type="protein sequence ID" value="SVA38449.1"/>
    <property type="molecule type" value="Genomic_DNA"/>
</dbReference>
<protein>
    <recommendedName>
        <fullName evidence="1">3-keto-alpha-glucoside-1,2-lyase/3-keto-2-hydroxy-glucal hydratase domain-containing protein</fullName>
    </recommendedName>
</protein>
<dbReference type="InterPro" id="IPR010496">
    <property type="entry name" value="AL/BT2_dom"/>
</dbReference>
<feature type="domain" description="3-keto-alpha-glucoside-1,2-lyase/3-keto-2-hydroxy-glucal hydratase" evidence="1">
    <location>
        <begin position="37"/>
        <end position="252"/>
    </location>
</feature>
<dbReference type="Gene3D" id="2.60.120.560">
    <property type="entry name" value="Exo-inulinase, domain 1"/>
    <property type="match status" value="1"/>
</dbReference>
<reference evidence="2" key="1">
    <citation type="submission" date="2018-05" db="EMBL/GenBank/DDBJ databases">
        <authorList>
            <person name="Lanie J.A."/>
            <person name="Ng W.-L."/>
            <person name="Kazmierczak K.M."/>
            <person name="Andrzejewski T.M."/>
            <person name="Davidsen T.M."/>
            <person name="Wayne K.J."/>
            <person name="Tettelin H."/>
            <person name="Glass J.I."/>
            <person name="Rusch D."/>
            <person name="Podicherti R."/>
            <person name="Tsui H.-C.T."/>
            <person name="Winkler M.E."/>
        </authorList>
    </citation>
    <scope>NUCLEOTIDE SEQUENCE</scope>
</reference>
<organism evidence="2">
    <name type="scientific">marine metagenome</name>
    <dbReference type="NCBI Taxonomy" id="408172"/>
    <lineage>
        <taxon>unclassified sequences</taxon>
        <taxon>metagenomes</taxon>
        <taxon>ecological metagenomes</taxon>
    </lineage>
</organism>
<sequence length="281" mass="31665">MMIKLDILFLIIRSLCICITISLATTQDLSNIPDSAWVQLFNGKNMDGWNYHFSGQEYNVDPQKTLRVEDSILKVDYSNYDNWNGAFGHFARDEVYSYYIFAVEYRFVGDQTPGGPDWALRNNGIMFHSESMRSMGKNQNFPISVEAQLLQRGTDEKPTAVINLCNGASNTTASEKPNCNQEMAAISIPHKNSWVRAEVLVLSDSIAKFILNGDTLGVYSQFKYLSDGKPVKEGRIALQAESHPTDFRKIEVVNLVGCMDTTAINYKPYLFKHDPDSCVAE</sequence>
<proteinExistence type="predicted"/>
<name>A0A381VDL9_9ZZZZ</name>
<dbReference type="AlphaFoldDB" id="A0A381VDL9"/>
<dbReference type="GO" id="GO:0016787">
    <property type="term" value="F:hydrolase activity"/>
    <property type="evidence" value="ECO:0007669"/>
    <property type="project" value="InterPro"/>
</dbReference>
<dbReference type="Pfam" id="PF06439">
    <property type="entry name" value="3keto-disac_hyd"/>
    <property type="match status" value="1"/>
</dbReference>